<dbReference type="EMBL" id="AVOT02096810">
    <property type="protein sequence ID" value="MBW0575698.1"/>
    <property type="molecule type" value="Genomic_DNA"/>
</dbReference>
<protein>
    <submittedName>
        <fullName evidence="1">Uncharacterized protein</fullName>
    </submittedName>
</protein>
<evidence type="ECO:0000313" key="2">
    <source>
        <dbReference type="Proteomes" id="UP000765509"/>
    </source>
</evidence>
<evidence type="ECO:0000313" key="1">
    <source>
        <dbReference type="EMBL" id="MBW0575698.1"/>
    </source>
</evidence>
<dbReference type="AlphaFoldDB" id="A0A9Q3K6I5"/>
<sequence>MDSIFGSKPNFTPTEIYYSQDVDSVDKDNDNGLLAAIPRFNPMEVPIDPQIEKMLDAELEQFENIEDEVVSATSSKHMINYVQTESPYGISYHHLKDHPLPSAIFLQAQMLIKEVVIG</sequence>
<organism evidence="1 2">
    <name type="scientific">Austropuccinia psidii MF-1</name>
    <dbReference type="NCBI Taxonomy" id="1389203"/>
    <lineage>
        <taxon>Eukaryota</taxon>
        <taxon>Fungi</taxon>
        <taxon>Dikarya</taxon>
        <taxon>Basidiomycota</taxon>
        <taxon>Pucciniomycotina</taxon>
        <taxon>Pucciniomycetes</taxon>
        <taxon>Pucciniales</taxon>
        <taxon>Sphaerophragmiaceae</taxon>
        <taxon>Austropuccinia</taxon>
    </lineage>
</organism>
<reference evidence="1" key="1">
    <citation type="submission" date="2021-03" db="EMBL/GenBank/DDBJ databases">
        <title>Draft genome sequence of rust myrtle Austropuccinia psidii MF-1, a brazilian biotype.</title>
        <authorList>
            <person name="Quecine M.C."/>
            <person name="Pachon D.M.R."/>
            <person name="Bonatelli M.L."/>
            <person name="Correr F.H."/>
            <person name="Franceschini L.M."/>
            <person name="Leite T.F."/>
            <person name="Margarido G.R.A."/>
            <person name="Almeida C.A."/>
            <person name="Ferrarezi J.A."/>
            <person name="Labate C.A."/>
        </authorList>
    </citation>
    <scope>NUCLEOTIDE SEQUENCE</scope>
    <source>
        <strain evidence="1">MF-1</strain>
    </source>
</reference>
<accession>A0A9Q3K6I5</accession>
<gene>
    <name evidence="1" type="ORF">O181_115413</name>
</gene>
<keyword evidence="2" id="KW-1185">Reference proteome</keyword>
<dbReference type="Proteomes" id="UP000765509">
    <property type="component" value="Unassembled WGS sequence"/>
</dbReference>
<proteinExistence type="predicted"/>
<name>A0A9Q3K6I5_9BASI</name>
<comment type="caution">
    <text evidence="1">The sequence shown here is derived from an EMBL/GenBank/DDBJ whole genome shotgun (WGS) entry which is preliminary data.</text>
</comment>